<protein>
    <recommendedName>
        <fullName evidence="3">RNA-binding S4 domain-containing protein</fullName>
    </recommendedName>
</protein>
<dbReference type="PANTHER" id="PTHR13633:SF3">
    <property type="entry name" value="MITOCHONDRIAL TRANSCRIPTION RESCUE FACTOR 1"/>
    <property type="match status" value="1"/>
</dbReference>
<dbReference type="AlphaFoldDB" id="A0AAV8V910"/>
<comment type="caution">
    <text evidence="4">The sequence shown here is derived from an EMBL/GenBank/DDBJ whole genome shotgun (WGS) entry which is preliminary data.</text>
</comment>
<dbReference type="GO" id="GO:0003723">
    <property type="term" value="F:RNA binding"/>
    <property type="evidence" value="ECO:0007669"/>
    <property type="project" value="UniProtKB-KW"/>
</dbReference>
<gene>
    <name evidence="4" type="ORF">NQ315_015389</name>
</gene>
<dbReference type="CDD" id="cd00165">
    <property type="entry name" value="S4"/>
    <property type="match status" value="1"/>
</dbReference>
<dbReference type="PANTHER" id="PTHR13633">
    <property type="entry name" value="MITOCHONDRIAL TRANSCRIPTION RESCUE FACTOR 1"/>
    <property type="match status" value="1"/>
</dbReference>
<dbReference type="GO" id="GO:1903108">
    <property type="term" value="P:regulation of mitochondrial transcription"/>
    <property type="evidence" value="ECO:0007669"/>
    <property type="project" value="TreeGrafter"/>
</dbReference>
<evidence type="ECO:0000256" key="1">
    <source>
        <dbReference type="PROSITE-ProRule" id="PRU00182"/>
    </source>
</evidence>
<dbReference type="SMART" id="SM00363">
    <property type="entry name" value="S4"/>
    <property type="match status" value="1"/>
</dbReference>
<proteinExistence type="predicted"/>
<evidence type="ECO:0000259" key="3">
    <source>
        <dbReference type="SMART" id="SM00363"/>
    </source>
</evidence>
<evidence type="ECO:0000313" key="4">
    <source>
        <dbReference type="EMBL" id="KAJ8910681.1"/>
    </source>
</evidence>
<sequence>MEGDSKKKDNRTLEPFLNHSKRLRRYTKRKRQKNIRAGSTNEKEHSIRIQNNSRIRALRFKSKDKSELKTQELKTESEELDSDRDILEDIKDKYTKTLKINVTSMRLDALLKAALGISRNKIETLFYESKIRLNGKKVLKKSVYVQEGDEIDVIKGSSINNKEFLNVARVEILSAIGNDENIAVKVRRSKVLTIENYEGQNRWEE</sequence>
<accession>A0AAV8V910</accession>
<dbReference type="InterPro" id="IPR036986">
    <property type="entry name" value="S4_RNA-bd_sf"/>
</dbReference>
<dbReference type="Pfam" id="PF25818">
    <property type="entry name" value="MTRES1_C"/>
    <property type="match status" value="1"/>
</dbReference>
<feature type="domain" description="RNA-binding S4" evidence="3">
    <location>
        <begin position="105"/>
        <end position="169"/>
    </location>
</feature>
<feature type="region of interest" description="Disordered" evidence="2">
    <location>
        <begin position="27"/>
        <end position="46"/>
    </location>
</feature>
<evidence type="ECO:0000256" key="2">
    <source>
        <dbReference type="SAM" id="MobiDB-lite"/>
    </source>
</evidence>
<keyword evidence="1" id="KW-0694">RNA-binding</keyword>
<organism evidence="4 5">
    <name type="scientific">Exocentrus adspersus</name>
    <dbReference type="NCBI Taxonomy" id="1586481"/>
    <lineage>
        <taxon>Eukaryota</taxon>
        <taxon>Metazoa</taxon>
        <taxon>Ecdysozoa</taxon>
        <taxon>Arthropoda</taxon>
        <taxon>Hexapoda</taxon>
        <taxon>Insecta</taxon>
        <taxon>Pterygota</taxon>
        <taxon>Neoptera</taxon>
        <taxon>Endopterygota</taxon>
        <taxon>Coleoptera</taxon>
        <taxon>Polyphaga</taxon>
        <taxon>Cucujiformia</taxon>
        <taxon>Chrysomeloidea</taxon>
        <taxon>Cerambycidae</taxon>
        <taxon>Lamiinae</taxon>
        <taxon>Acanthocinini</taxon>
        <taxon>Exocentrus</taxon>
    </lineage>
</organism>
<dbReference type="Gene3D" id="3.10.290.10">
    <property type="entry name" value="RNA-binding S4 domain"/>
    <property type="match status" value="1"/>
</dbReference>
<dbReference type="InterPro" id="IPR002942">
    <property type="entry name" value="S4_RNA-bd"/>
</dbReference>
<keyword evidence="5" id="KW-1185">Reference proteome</keyword>
<dbReference type="Proteomes" id="UP001159042">
    <property type="component" value="Unassembled WGS sequence"/>
</dbReference>
<dbReference type="InterPro" id="IPR057896">
    <property type="entry name" value="MTRES1_C"/>
</dbReference>
<reference evidence="4 5" key="1">
    <citation type="journal article" date="2023" name="Insect Mol. Biol.">
        <title>Genome sequencing provides insights into the evolution of gene families encoding plant cell wall-degrading enzymes in longhorned beetles.</title>
        <authorList>
            <person name="Shin N.R."/>
            <person name="Okamura Y."/>
            <person name="Kirsch R."/>
            <person name="Pauchet Y."/>
        </authorList>
    </citation>
    <scope>NUCLEOTIDE SEQUENCE [LARGE SCALE GENOMIC DNA]</scope>
    <source>
        <strain evidence="4">EAD_L_NR</strain>
    </source>
</reference>
<dbReference type="GO" id="GO:0005739">
    <property type="term" value="C:mitochondrion"/>
    <property type="evidence" value="ECO:0007669"/>
    <property type="project" value="TreeGrafter"/>
</dbReference>
<evidence type="ECO:0000313" key="5">
    <source>
        <dbReference type="Proteomes" id="UP001159042"/>
    </source>
</evidence>
<dbReference type="PROSITE" id="PS50889">
    <property type="entry name" value="S4"/>
    <property type="match status" value="1"/>
</dbReference>
<dbReference type="EMBL" id="JANEYG010000261">
    <property type="protein sequence ID" value="KAJ8910681.1"/>
    <property type="molecule type" value="Genomic_DNA"/>
</dbReference>
<dbReference type="SUPFAM" id="SSF55174">
    <property type="entry name" value="Alpha-L RNA-binding motif"/>
    <property type="match status" value="1"/>
</dbReference>
<name>A0AAV8V910_9CUCU</name>